<keyword evidence="1" id="KW-0472">Membrane</keyword>
<proteinExistence type="predicted"/>
<reference evidence="2 3" key="1">
    <citation type="submission" date="2021-03" db="EMBL/GenBank/DDBJ databases">
        <title>Caproiciproducens sp. nov. isolated from feces of cow.</title>
        <authorList>
            <person name="Choi J.-Y."/>
        </authorList>
    </citation>
    <scope>NUCLEOTIDE SEQUENCE [LARGE SCALE GENOMIC DNA]</scope>
    <source>
        <strain evidence="2 3">AGMB10547</strain>
    </source>
</reference>
<protein>
    <submittedName>
        <fullName evidence="2">Gx transporter family protein</fullName>
    </submittedName>
</protein>
<comment type="caution">
    <text evidence="2">The sequence shown here is derived from an EMBL/GenBank/DDBJ whole genome shotgun (WGS) entry which is preliminary data.</text>
</comment>
<dbReference type="Pfam" id="PF07456">
    <property type="entry name" value="Hpre_diP_synt_I"/>
    <property type="match status" value="1"/>
</dbReference>
<dbReference type="PIRSF" id="PIRSF027391">
    <property type="entry name" value="Hpre_diP_synt_I"/>
    <property type="match status" value="1"/>
</dbReference>
<dbReference type="Gene3D" id="1.10.1760.20">
    <property type="match status" value="1"/>
</dbReference>
<organism evidence="2 3">
    <name type="scientific">Caproiciproducens faecalis</name>
    <dbReference type="NCBI Taxonomy" id="2820301"/>
    <lineage>
        <taxon>Bacteria</taxon>
        <taxon>Bacillati</taxon>
        <taxon>Bacillota</taxon>
        <taxon>Clostridia</taxon>
        <taxon>Eubacteriales</taxon>
        <taxon>Acutalibacteraceae</taxon>
        <taxon>Caproiciproducens</taxon>
    </lineage>
</organism>
<dbReference type="EMBL" id="JAGFNZ010000006">
    <property type="protein sequence ID" value="MBW7573831.1"/>
    <property type="molecule type" value="Genomic_DNA"/>
</dbReference>
<feature type="transmembrane region" description="Helical" evidence="1">
    <location>
        <begin position="146"/>
        <end position="167"/>
    </location>
</feature>
<dbReference type="InterPro" id="IPR014535">
    <property type="entry name" value="Hpre_diP_synt_I"/>
</dbReference>
<gene>
    <name evidence="2" type="ORF">J5W02_13530</name>
</gene>
<sequence length="181" mass="19700">MAEEKNLTKREINSLRIKRMVLTGLLFAVVLVLSVVENQLQIPVPVPGVKLGLSNIVVMYSLFFVEKREALLLAVLKSLFVFLTRGAVAALLSFCGGLLSVLGMVLFLFLFKERISYLMISILGAVFHNIGQMAAVSVLYTNMFLWAYAPVLLISGIIAGAATSTLLKVTLPALKKVGLSK</sequence>
<dbReference type="RefSeq" id="WP_219966240.1">
    <property type="nucleotide sequence ID" value="NZ_JAGFNZ010000006.1"/>
</dbReference>
<name>A0ABS7DRV3_9FIRM</name>
<accession>A0ABS7DRV3</accession>
<keyword evidence="1" id="KW-0812">Transmembrane</keyword>
<dbReference type="InterPro" id="IPR010898">
    <property type="entry name" value="Hpre_diP_synth_I"/>
</dbReference>
<keyword evidence="1" id="KW-1133">Transmembrane helix</keyword>
<evidence type="ECO:0000256" key="1">
    <source>
        <dbReference type="SAM" id="Phobius"/>
    </source>
</evidence>
<keyword evidence="3" id="KW-1185">Reference proteome</keyword>
<feature type="transmembrane region" description="Helical" evidence="1">
    <location>
        <begin position="20"/>
        <end position="36"/>
    </location>
</feature>
<evidence type="ECO:0000313" key="3">
    <source>
        <dbReference type="Proteomes" id="UP000719942"/>
    </source>
</evidence>
<feature type="transmembrane region" description="Helical" evidence="1">
    <location>
        <begin position="91"/>
        <end position="111"/>
    </location>
</feature>
<evidence type="ECO:0000313" key="2">
    <source>
        <dbReference type="EMBL" id="MBW7573831.1"/>
    </source>
</evidence>
<dbReference type="Proteomes" id="UP000719942">
    <property type="component" value="Unassembled WGS sequence"/>
</dbReference>
<feature type="transmembrane region" description="Helical" evidence="1">
    <location>
        <begin position="118"/>
        <end position="140"/>
    </location>
</feature>